<gene>
    <name evidence="5" type="ORF">HOC_07118</name>
</gene>
<dbReference type="GO" id="GO:0005886">
    <property type="term" value="C:plasma membrane"/>
    <property type="evidence" value="ECO:0007669"/>
    <property type="project" value="UniProtKB-SubCell"/>
</dbReference>
<evidence type="ECO:0000313" key="5">
    <source>
        <dbReference type="EMBL" id="KDA03156.1"/>
    </source>
</evidence>
<dbReference type="PROSITE" id="PS50268">
    <property type="entry name" value="CADHERIN_2"/>
    <property type="match status" value="1"/>
</dbReference>
<evidence type="ECO:0000256" key="3">
    <source>
        <dbReference type="SAM" id="SignalP"/>
    </source>
</evidence>
<dbReference type="STRING" id="1280953.HOC_07118"/>
<dbReference type="PATRIC" id="fig|1280953.3.peg.1442"/>
<sequence length="819" mass="85988">MNFVIWRRAIAAVILASSLAACGGGGSGSDNGGGSSNAPPRFTSPTSFSFDENTAFSFDLSVSDPEGDPVTITVLLGADSSLFSFDPPSGVASSAWGASFDFEQPSDTNKDNVYEQIVRLSDGHNTVETTIKVTIVDVDEAPVFTSSSEFNLNEAATGPVFTFKAEDPEGASVSQYKITEVSTWKEISGRLLEAFSIDSSTGVLSVRKPFDVSLDDPNIPLTVVVEASDGNIVGSGSVVVHLIEQPPRVVAGVRLFGPYERWPIGDFASMIGDIDGDGIDEVWINRQVVAMLDQPPLETAYLVWGKTMRELLLDDPSDLDINALTSAQAIRFTHDPYGSTGYEKRSQLVATSAGDVDGDGTQDILVGFREMRVDSYLPDVEDGPIAAIVFGDAVTKISNGVYDLLSPPTLGQVNISGVSRRDAFGLSLGGSEFDGDSYGDIVLGSPIETKTRVIFGDAISAAKASGDLDVSLALSGSTILLEQYRDVDYTDMKRAIGDNIASLADITGDGLDELVLSASAITVRDIEVAGGWRSRSGLIVVSGSVLRDAKAAHLSEINVASGPVQTGIVKITGQNAAVGGIATNGDVDADGLVDIGVAHINGRRYDRIGTVIFGATIKAAIDAGGGDISMDFTDPSDGVVIHLPDEHKGVEDIWYLPYGSIDYAYADTGREPSVSVAFAPSFTDGPGDEFLIGRGSNTPLDRFMAGSVFVFRDRAISGAATANISLSDDASIKSAARVFQGISVRAMLGKTMFVTDFDGDGIVDLSLASPSAGPKASPLSDFHAGAYYILLGTIMQDAFTSDSSGYDLALSLANKTPVQ</sequence>
<dbReference type="CDD" id="cd11304">
    <property type="entry name" value="Cadherin_repeat"/>
    <property type="match status" value="1"/>
</dbReference>
<dbReference type="PANTHER" id="PTHR24026">
    <property type="entry name" value="FAT ATYPICAL CADHERIN-RELATED"/>
    <property type="match status" value="1"/>
</dbReference>
<dbReference type="SUPFAM" id="SSF69318">
    <property type="entry name" value="Integrin alpha N-terminal domain"/>
    <property type="match status" value="2"/>
</dbReference>
<reference evidence="5 6" key="1">
    <citation type="journal article" date="2014" name="Antonie Van Leeuwenhoek">
        <title>Hyphomonas beringensis sp. nov. and Hyphomonas chukchiensis sp. nov., isolated from surface seawater of the Bering Sea and Chukchi Sea.</title>
        <authorList>
            <person name="Li C."/>
            <person name="Lai Q."/>
            <person name="Li G."/>
            <person name="Dong C."/>
            <person name="Wang J."/>
            <person name="Liao Y."/>
            <person name="Shao Z."/>
        </authorList>
    </citation>
    <scope>NUCLEOTIDE SEQUENCE [LARGE SCALE GENOMIC DNA]</scope>
    <source>
        <strain evidence="5 6">SCH89</strain>
    </source>
</reference>
<dbReference type="eggNOG" id="COG4932">
    <property type="taxonomic scope" value="Bacteria"/>
</dbReference>
<proteinExistence type="predicted"/>
<dbReference type="eggNOG" id="COG2931">
    <property type="taxonomic scope" value="Bacteria"/>
</dbReference>
<feature type="signal peptide" evidence="3">
    <location>
        <begin position="1"/>
        <end position="23"/>
    </location>
</feature>
<dbReference type="GO" id="GO:0005509">
    <property type="term" value="F:calcium ion binding"/>
    <property type="evidence" value="ECO:0007669"/>
    <property type="project" value="InterPro"/>
</dbReference>
<dbReference type="InterPro" id="IPR015919">
    <property type="entry name" value="Cadherin-like_sf"/>
</dbReference>
<dbReference type="AlphaFoldDB" id="A0A059G8K1"/>
<evidence type="ECO:0000259" key="4">
    <source>
        <dbReference type="PROSITE" id="PS50268"/>
    </source>
</evidence>
<dbReference type="OrthoDB" id="7629535at2"/>
<dbReference type="Gene3D" id="2.130.10.130">
    <property type="entry name" value="Integrin alpha, N-terminal"/>
    <property type="match status" value="2"/>
</dbReference>
<dbReference type="PROSITE" id="PS51257">
    <property type="entry name" value="PROKAR_LIPOPROTEIN"/>
    <property type="match status" value="1"/>
</dbReference>
<dbReference type="GO" id="GO:0007156">
    <property type="term" value="P:homophilic cell adhesion via plasma membrane adhesion molecules"/>
    <property type="evidence" value="ECO:0007669"/>
    <property type="project" value="InterPro"/>
</dbReference>
<keyword evidence="1" id="KW-0812">Transmembrane</keyword>
<dbReference type="EMBL" id="ARYL01000008">
    <property type="protein sequence ID" value="KDA03156.1"/>
    <property type="molecule type" value="Genomic_DNA"/>
</dbReference>
<keyword evidence="2" id="KW-0472">Membrane</keyword>
<name>A0A059G8K1_9PROT</name>
<evidence type="ECO:0000256" key="1">
    <source>
        <dbReference type="ARBA" id="ARBA00022692"/>
    </source>
</evidence>
<dbReference type="SUPFAM" id="SSF49313">
    <property type="entry name" value="Cadherin-like"/>
    <property type="match status" value="1"/>
</dbReference>
<dbReference type="SMART" id="SM00112">
    <property type="entry name" value="CA"/>
    <property type="match status" value="2"/>
</dbReference>
<feature type="domain" description="Cadherin" evidence="4">
    <location>
        <begin position="42"/>
        <end position="144"/>
    </location>
</feature>
<evidence type="ECO:0000256" key="2">
    <source>
        <dbReference type="ARBA" id="ARBA00022989"/>
    </source>
</evidence>
<keyword evidence="3" id="KW-0732">Signal</keyword>
<comment type="caution">
    <text evidence="5">The sequence shown here is derived from an EMBL/GenBank/DDBJ whole genome shotgun (WGS) entry which is preliminary data.</text>
</comment>
<dbReference type="Gene3D" id="2.60.40.60">
    <property type="entry name" value="Cadherins"/>
    <property type="match status" value="2"/>
</dbReference>
<dbReference type="InterPro" id="IPR028994">
    <property type="entry name" value="Integrin_alpha_N"/>
</dbReference>
<dbReference type="InterPro" id="IPR002126">
    <property type="entry name" value="Cadherin-like_dom"/>
</dbReference>
<keyword evidence="2" id="KW-1133">Transmembrane helix</keyword>
<dbReference type="Proteomes" id="UP000024942">
    <property type="component" value="Unassembled WGS sequence"/>
</dbReference>
<accession>A0A059G8K1</accession>
<feature type="chain" id="PRO_5001573674" evidence="3">
    <location>
        <begin position="24"/>
        <end position="819"/>
    </location>
</feature>
<evidence type="ECO:0000313" key="6">
    <source>
        <dbReference type="Proteomes" id="UP000024942"/>
    </source>
</evidence>
<dbReference type="RefSeq" id="WP_035537068.1">
    <property type="nucleotide sequence ID" value="NZ_ARYL01000008.1"/>
</dbReference>
<dbReference type="PANTHER" id="PTHR24026:SF126">
    <property type="entry name" value="PROTOCADHERIN FAT 4"/>
    <property type="match status" value="1"/>
</dbReference>
<keyword evidence="6" id="KW-1185">Reference proteome</keyword>
<organism evidence="5 6">
    <name type="scientific">Hyphomonas oceanitis SCH89</name>
    <dbReference type="NCBI Taxonomy" id="1280953"/>
    <lineage>
        <taxon>Bacteria</taxon>
        <taxon>Pseudomonadati</taxon>
        <taxon>Pseudomonadota</taxon>
        <taxon>Alphaproteobacteria</taxon>
        <taxon>Hyphomonadales</taxon>
        <taxon>Hyphomonadaceae</taxon>
        <taxon>Hyphomonas</taxon>
    </lineage>
</organism>
<protein>
    <submittedName>
        <fullName evidence="5">Serralysin</fullName>
    </submittedName>
</protein>